<dbReference type="PANTHER" id="PTHR40074">
    <property type="entry name" value="O-ACETYLTRANSFERASE WECH"/>
    <property type="match status" value="1"/>
</dbReference>
<feature type="transmembrane region" description="Helical" evidence="7">
    <location>
        <begin position="27"/>
        <end position="46"/>
    </location>
</feature>
<gene>
    <name evidence="9" type="ORF">EAE32_00225</name>
</gene>
<dbReference type="PANTHER" id="PTHR40074:SF2">
    <property type="entry name" value="O-ACETYLTRANSFERASE WECH"/>
    <property type="match status" value="1"/>
</dbReference>
<evidence type="ECO:0000256" key="3">
    <source>
        <dbReference type="ARBA" id="ARBA00022475"/>
    </source>
</evidence>
<keyword evidence="4 7" id="KW-0812">Transmembrane</keyword>
<feature type="domain" description="Acyltransferase 3" evidence="8">
    <location>
        <begin position="24"/>
        <end position="360"/>
    </location>
</feature>
<evidence type="ECO:0000256" key="5">
    <source>
        <dbReference type="ARBA" id="ARBA00022989"/>
    </source>
</evidence>
<keyword evidence="5 7" id="KW-1133">Transmembrane helix</keyword>
<accession>A0A3L9L6F0</accession>
<name>A0A3L9L6F0_9MICC</name>
<keyword evidence="9" id="KW-0012">Acyltransferase</keyword>
<dbReference type="GO" id="GO:0016413">
    <property type="term" value="F:O-acetyltransferase activity"/>
    <property type="evidence" value="ECO:0007669"/>
    <property type="project" value="TreeGrafter"/>
</dbReference>
<keyword evidence="9" id="KW-0808">Transferase</keyword>
<evidence type="ECO:0000256" key="4">
    <source>
        <dbReference type="ARBA" id="ARBA00022692"/>
    </source>
</evidence>
<feature type="transmembrane region" description="Helical" evidence="7">
    <location>
        <begin position="66"/>
        <end position="92"/>
    </location>
</feature>
<comment type="caution">
    <text evidence="9">The sequence shown here is derived from an EMBL/GenBank/DDBJ whole genome shotgun (WGS) entry which is preliminary data.</text>
</comment>
<feature type="transmembrane region" description="Helical" evidence="7">
    <location>
        <begin position="176"/>
        <end position="195"/>
    </location>
</feature>
<evidence type="ECO:0000256" key="7">
    <source>
        <dbReference type="SAM" id="Phobius"/>
    </source>
</evidence>
<dbReference type="Proteomes" id="UP000277871">
    <property type="component" value="Unassembled WGS sequence"/>
</dbReference>
<feature type="transmembrane region" description="Helical" evidence="7">
    <location>
        <begin position="232"/>
        <end position="255"/>
    </location>
</feature>
<dbReference type="RefSeq" id="WP_121863782.1">
    <property type="nucleotide sequence ID" value="NZ_RDEX01000001.1"/>
</dbReference>
<keyword evidence="3" id="KW-1003">Cell membrane</keyword>
<protein>
    <submittedName>
        <fullName evidence="9">Acyltransferase</fullName>
    </submittedName>
</protein>
<keyword evidence="10" id="KW-1185">Reference proteome</keyword>
<dbReference type="GO" id="GO:0009246">
    <property type="term" value="P:enterobacterial common antigen biosynthetic process"/>
    <property type="evidence" value="ECO:0007669"/>
    <property type="project" value="TreeGrafter"/>
</dbReference>
<evidence type="ECO:0000259" key="8">
    <source>
        <dbReference type="Pfam" id="PF01757"/>
    </source>
</evidence>
<keyword evidence="6 7" id="KW-0472">Membrane</keyword>
<feature type="transmembrane region" description="Helical" evidence="7">
    <location>
        <begin position="382"/>
        <end position="398"/>
    </location>
</feature>
<evidence type="ECO:0000256" key="1">
    <source>
        <dbReference type="ARBA" id="ARBA00004651"/>
    </source>
</evidence>
<evidence type="ECO:0000256" key="2">
    <source>
        <dbReference type="ARBA" id="ARBA00007400"/>
    </source>
</evidence>
<reference evidence="9 10" key="1">
    <citation type="submission" date="2018-10" db="EMBL/GenBank/DDBJ databases">
        <title>Kocuria tytonicola, new bacteria from the preen glands of American barn owls (Tyto furcata).</title>
        <authorList>
            <person name="Braun M.S."/>
            <person name="Wang E."/>
            <person name="Zimmermann S."/>
            <person name="Boutin S."/>
            <person name="Wagner H."/>
            <person name="Wink M."/>
        </authorList>
    </citation>
    <scope>NUCLEOTIDE SEQUENCE [LARGE SCALE GENOMIC DNA]</scope>
    <source>
        <strain evidence="9 10">473</strain>
    </source>
</reference>
<proteinExistence type="inferred from homology"/>
<evidence type="ECO:0000256" key="6">
    <source>
        <dbReference type="ARBA" id="ARBA00023136"/>
    </source>
</evidence>
<feature type="transmembrane region" description="Helical" evidence="7">
    <location>
        <begin position="340"/>
        <end position="362"/>
    </location>
</feature>
<comment type="subcellular location">
    <subcellularLocation>
        <location evidence="1">Cell membrane</location>
        <topology evidence="1">Multi-pass membrane protein</topology>
    </subcellularLocation>
</comment>
<dbReference type="EMBL" id="RDEX01000001">
    <property type="protein sequence ID" value="RLY93724.1"/>
    <property type="molecule type" value="Genomic_DNA"/>
</dbReference>
<dbReference type="GO" id="GO:0005886">
    <property type="term" value="C:plasma membrane"/>
    <property type="evidence" value="ECO:0007669"/>
    <property type="project" value="UniProtKB-SubCell"/>
</dbReference>
<feature type="transmembrane region" description="Helical" evidence="7">
    <location>
        <begin position="140"/>
        <end position="164"/>
    </location>
</feature>
<evidence type="ECO:0000313" key="9">
    <source>
        <dbReference type="EMBL" id="RLY93724.1"/>
    </source>
</evidence>
<organism evidence="9 10">
    <name type="scientific">Kocuria tytonicola</name>
    <dbReference type="NCBI Taxonomy" id="2055946"/>
    <lineage>
        <taxon>Bacteria</taxon>
        <taxon>Bacillati</taxon>
        <taxon>Actinomycetota</taxon>
        <taxon>Actinomycetes</taxon>
        <taxon>Micrococcales</taxon>
        <taxon>Micrococcaceae</taxon>
        <taxon>Kocuria</taxon>
    </lineage>
</organism>
<comment type="similarity">
    <text evidence="2">Belongs to the acyltransferase 3 family.</text>
</comment>
<feature type="transmembrane region" description="Helical" evidence="7">
    <location>
        <begin position="308"/>
        <end position="328"/>
    </location>
</feature>
<dbReference type="InterPro" id="IPR002656">
    <property type="entry name" value="Acyl_transf_3_dom"/>
</dbReference>
<feature type="transmembrane region" description="Helical" evidence="7">
    <location>
        <begin position="404"/>
        <end position="423"/>
    </location>
</feature>
<dbReference type="Pfam" id="PF01757">
    <property type="entry name" value="Acyl_transf_3"/>
    <property type="match status" value="1"/>
</dbReference>
<evidence type="ECO:0000313" key="10">
    <source>
        <dbReference type="Proteomes" id="UP000277871"/>
    </source>
</evidence>
<feature type="transmembrane region" description="Helical" evidence="7">
    <location>
        <begin position="113"/>
        <end position="134"/>
    </location>
</feature>
<dbReference type="AlphaFoldDB" id="A0A3L9L6F0"/>
<feature type="transmembrane region" description="Helical" evidence="7">
    <location>
        <begin position="267"/>
        <end position="287"/>
    </location>
</feature>
<feature type="transmembrane region" description="Helical" evidence="7">
    <location>
        <begin position="201"/>
        <end position="220"/>
    </location>
</feature>
<sequence>MQHDLIAAGTPRQPGALAGERDPAVDAARVGCVIAVVCIHILMVTLTADPATGQITSVLVPTKQPWYWWATWIFQIMPLFFVVGGTAAAGAWRRRRAQGMDPAEYVRERALRLVQPAAVLWCALALVAGAALAAGAPYELVTFALSGVGMALWFLAAYLICQALTPAFLGLHERMGWVWCWFLLCCTVLVDLLSAASGEQWWGLLNMVFVWPLVQQFGFFRADGWFAARSRTLLVALAAASYALLGVCVAVGPYAPDMLTDLNPPTVCMVLLGFAQACLLEVFSPVLRRLMTTRPARAVAYVIGTRAMTVYLWHLPVVVAVMAVWFFAGGWDPVPGSAGWWLLRLPLAAVCWTAVLLAAAVLRRAETASVEPWGRRERSLPGALVFAALVCAAVPPLIEIITLLTVPLVVMGAAGSVLAVVVLRSGRVRQGPGPTDGAVGGDRVTGGRGVPAYARCRPRHTVPRDPSRTRWQ</sequence>